<comment type="caution">
    <text evidence="4">The sequence shown here is derived from an EMBL/GenBank/DDBJ whole genome shotgun (WGS) entry which is preliminary data.</text>
</comment>
<reference evidence="4" key="2">
    <citation type="submission" date="2020-11" db="EMBL/GenBank/DDBJ databases">
        <authorList>
            <person name="McCartney M.A."/>
            <person name="Auch B."/>
            <person name="Kono T."/>
            <person name="Mallez S."/>
            <person name="Becker A."/>
            <person name="Gohl D.M."/>
            <person name="Silverstein K.A.T."/>
            <person name="Koren S."/>
            <person name="Bechman K.B."/>
            <person name="Herman A."/>
            <person name="Abrahante J.E."/>
            <person name="Garbe J."/>
        </authorList>
    </citation>
    <scope>NUCLEOTIDE SEQUENCE</scope>
    <source>
        <strain evidence="4">Duluth1</strain>
        <tissue evidence="4">Whole animal</tissue>
    </source>
</reference>
<dbReference type="AlphaFoldDB" id="A0A9D4RBM3"/>
<proteinExistence type="predicted"/>
<dbReference type="InterPro" id="IPR035976">
    <property type="entry name" value="Sushi/SCR/CCP_sf"/>
</dbReference>
<name>A0A9D4RBM3_DREPO</name>
<dbReference type="PROSITE" id="PS50923">
    <property type="entry name" value="SUSHI"/>
    <property type="match status" value="1"/>
</dbReference>
<protein>
    <recommendedName>
        <fullName evidence="3">Sushi domain-containing protein</fullName>
    </recommendedName>
</protein>
<comment type="caution">
    <text evidence="2">Lacks conserved residue(s) required for the propagation of feature annotation.</text>
</comment>
<dbReference type="InterPro" id="IPR000436">
    <property type="entry name" value="Sushi_SCR_CCP_dom"/>
</dbReference>
<evidence type="ECO:0000256" key="2">
    <source>
        <dbReference type="PROSITE-ProRule" id="PRU00302"/>
    </source>
</evidence>
<dbReference type="SMART" id="SM00032">
    <property type="entry name" value="CCP"/>
    <property type="match status" value="1"/>
</dbReference>
<dbReference type="Proteomes" id="UP000828390">
    <property type="component" value="Unassembled WGS sequence"/>
</dbReference>
<evidence type="ECO:0000313" key="4">
    <source>
        <dbReference type="EMBL" id="KAH3862229.1"/>
    </source>
</evidence>
<evidence type="ECO:0000259" key="3">
    <source>
        <dbReference type="PROSITE" id="PS50923"/>
    </source>
</evidence>
<gene>
    <name evidence="4" type="ORF">DPMN_025195</name>
</gene>
<dbReference type="Gene3D" id="2.10.70.10">
    <property type="entry name" value="Complement Module, domain 1"/>
    <property type="match status" value="1"/>
</dbReference>
<dbReference type="SUPFAM" id="SSF57535">
    <property type="entry name" value="Complement control module/SCR domain"/>
    <property type="match status" value="1"/>
</dbReference>
<keyword evidence="2" id="KW-0768">Sushi</keyword>
<reference evidence="4" key="1">
    <citation type="journal article" date="2019" name="bioRxiv">
        <title>The Genome of the Zebra Mussel, Dreissena polymorpha: A Resource for Invasive Species Research.</title>
        <authorList>
            <person name="McCartney M.A."/>
            <person name="Auch B."/>
            <person name="Kono T."/>
            <person name="Mallez S."/>
            <person name="Zhang Y."/>
            <person name="Obille A."/>
            <person name="Becker A."/>
            <person name="Abrahante J.E."/>
            <person name="Garbe J."/>
            <person name="Badalamenti J.P."/>
            <person name="Herman A."/>
            <person name="Mangelson H."/>
            <person name="Liachko I."/>
            <person name="Sullivan S."/>
            <person name="Sone E.D."/>
            <person name="Koren S."/>
            <person name="Silverstein K.A.T."/>
            <person name="Beckman K.B."/>
            <person name="Gohl D.M."/>
        </authorList>
    </citation>
    <scope>NUCLEOTIDE SEQUENCE</scope>
    <source>
        <strain evidence="4">Duluth1</strain>
        <tissue evidence="4">Whole animal</tissue>
    </source>
</reference>
<keyword evidence="5" id="KW-1185">Reference proteome</keyword>
<dbReference type="EMBL" id="JAIWYP010000002">
    <property type="protein sequence ID" value="KAH3862229.1"/>
    <property type="molecule type" value="Genomic_DNA"/>
</dbReference>
<feature type="domain" description="Sushi" evidence="3">
    <location>
        <begin position="9"/>
        <end position="71"/>
    </location>
</feature>
<sequence>MLFELVLVKKCSAPQTISFGSYSPVETSGEHEFGTSINYTCDFGYFLDSGNDVRTCNDSKQWTGATPVCKSMAFFNGDPRKLSML</sequence>
<organism evidence="4 5">
    <name type="scientific">Dreissena polymorpha</name>
    <name type="common">Zebra mussel</name>
    <name type="synonym">Mytilus polymorpha</name>
    <dbReference type="NCBI Taxonomy" id="45954"/>
    <lineage>
        <taxon>Eukaryota</taxon>
        <taxon>Metazoa</taxon>
        <taxon>Spiralia</taxon>
        <taxon>Lophotrochozoa</taxon>
        <taxon>Mollusca</taxon>
        <taxon>Bivalvia</taxon>
        <taxon>Autobranchia</taxon>
        <taxon>Heteroconchia</taxon>
        <taxon>Euheterodonta</taxon>
        <taxon>Imparidentia</taxon>
        <taxon>Neoheterodontei</taxon>
        <taxon>Myida</taxon>
        <taxon>Dreissenoidea</taxon>
        <taxon>Dreissenidae</taxon>
        <taxon>Dreissena</taxon>
    </lineage>
</organism>
<keyword evidence="1" id="KW-1015">Disulfide bond</keyword>
<accession>A0A9D4RBM3</accession>
<evidence type="ECO:0000313" key="5">
    <source>
        <dbReference type="Proteomes" id="UP000828390"/>
    </source>
</evidence>
<dbReference type="CDD" id="cd00033">
    <property type="entry name" value="CCP"/>
    <property type="match status" value="1"/>
</dbReference>
<dbReference type="Pfam" id="PF00084">
    <property type="entry name" value="Sushi"/>
    <property type="match status" value="1"/>
</dbReference>
<evidence type="ECO:0000256" key="1">
    <source>
        <dbReference type="ARBA" id="ARBA00023157"/>
    </source>
</evidence>